<dbReference type="PANTHER" id="PTHR35526:SF3">
    <property type="entry name" value="ANTI-SIGMA-F FACTOR RSBW"/>
    <property type="match status" value="1"/>
</dbReference>
<keyword evidence="3" id="KW-0547">Nucleotide-binding</keyword>
<gene>
    <name evidence="3" type="ORF">ITP53_18090</name>
</gene>
<dbReference type="EMBL" id="JADOGI010000048">
    <property type="protein sequence ID" value="MBF8187611.1"/>
    <property type="molecule type" value="Genomic_DNA"/>
</dbReference>
<comment type="caution">
    <text evidence="3">The sequence shown here is derived from an EMBL/GenBank/DDBJ whole genome shotgun (WGS) entry which is preliminary data.</text>
</comment>
<organism evidence="3 4">
    <name type="scientific">Nonomuraea cypriaca</name>
    <dbReference type="NCBI Taxonomy" id="1187855"/>
    <lineage>
        <taxon>Bacteria</taxon>
        <taxon>Bacillati</taxon>
        <taxon>Actinomycetota</taxon>
        <taxon>Actinomycetes</taxon>
        <taxon>Streptosporangiales</taxon>
        <taxon>Streptosporangiaceae</taxon>
        <taxon>Nonomuraea</taxon>
    </lineage>
</organism>
<dbReference type="RefSeq" id="WP_195896568.1">
    <property type="nucleotide sequence ID" value="NZ_JADOGI010000048.1"/>
</dbReference>
<protein>
    <submittedName>
        <fullName evidence="3">ATP-binding protein</fullName>
    </submittedName>
</protein>
<feature type="domain" description="Histidine kinase/HSP90-like ATPase" evidence="2">
    <location>
        <begin position="6"/>
        <end position="119"/>
    </location>
</feature>
<proteinExistence type="predicted"/>
<dbReference type="InterPro" id="IPR003594">
    <property type="entry name" value="HATPase_dom"/>
</dbReference>
<dbReference type="PANTHER" id="PTHR35526">
    <property type="entry name" value="ANTI-SIGMA-F FACTOR RSBW-RELATED"/>
    <property type="match status" value="1"/>
</dbReference>
<dbReference type="GO" id="GO:0005524">
    <property type="term" value="F:ATP binding"/>
    <property type="evidence" value="ECO:0007669"/>
    <property type="project" value="UniProtKB-KW"/>
</dbReference>
<dbReference type="AlphaFoldDB" id="A0A931F0X9"/>
<dbReference type="Proteomes" id="UP000605361">
    <property type="component" value="Unassembled WGS sequence"/>
</dbReference>
<dbReference type="InterPro" id="IPR050267">
    <property type="entry name" value="Anti-sigma-factor_SerPK"/>
</dbReference>
<dbReference type="Pfam" id="PF13581">
    <property type="entry name" value="HATPase_c_2"/>
    <property type="match status" value="1"/>
</dbReference>
<accession>A0A931F0X9</accession>
<dbReference type="SUPFAM" id="SSF55874">
    <property type="entry name" value="ATPase domain of HSP90 chaperone/DNA topoisomerase II/histidine kinase"/>
    <property type="match status" value="1"/>
</dbReference>
<sequence>MSQPFTLHDITKLRREVAERAERRGLHGVRLRDFVLAVHESIVNAVEHAGGHGHFKLWAGGGLVRAETIDCGSGIRDGAIDGGRPPELATSGRGMYLMRRLCDEADFRTGPEGTRVVLTMHLPHGPDAHRGMRRIRVRAGHRPQCRFTA</sequence>
<evidence type="ECO:0000259" key="2">
    <source>
        <dbReference type="Pfam" id="PF13581"/>
    </source>
</evidence>
<evidence type="ECO:0000313" key="4">
    <source>
        <dbReference type="Proteomes" id="UP000605361"/>
    </source>
</evidence>
<evidence type="ECO:0000256" key="1">
    <source>
        <dbReference type="ARBA" id="ARBA00022527"/>
    </source>
</evidence>
<keyword evidence="3" id="KW-0067">ATP-binding</keyword>
<dbReference type="Gene3D" id="3.30.565.10">
    <property type="entry name" value="Histidine kinase-like ATPase, C-terminal domain"/>
    <property type="match status" value="1"/>
</dbReference>
<keyword evidence="1" id="KW-0808">Transferase</keyword>
<dbReference type="CDD" id="cd16936">
    <property type="entry name" value="HATPase_RsbW-like"/>
    <property type="match status" value="1"/>
</dbReference>
<reference evidence="3" key="1">
    <citation type="submission" date="2020-11" db="EMBL/GenBank/DDBJ databases">
        <title>Whole-genome analyses of Nonomuraea sp. K274.</title>
        <authorList>
            <person name="Veyisoglu A."/>
        </authorList>
    </citation>
    <scope>NUCLEOTIDE SEQUENCE</scope>
    <source>
        <strain evidence="3">K274</strain>
    </source>
</reference>
<keyword evidence="4" id="KW-1185">Reference proteome</keyword>
<dbReference type="GO" id="GO:0004674">
    <property type="term" value="F:protein serine/threonine kinase activity"/>
    <property type="evidence" value="ECO:0007669"/>
    <property type="project" value="UniProtKB-KW"/>
</dbReference>
<name>A0A931F0X9_9ACTN</name>
<dbReference type="InterPro" id="IPR036890">
    <property type="entry name" value="HATPase_C_sf"/>
</dbReference>
<keyword evidence="1" id="KW-0723">Serine/threonine-protein kinase</keyword>
<evidence type="ECO:0000313" key="3">
    <source>
        <dbReference type="EMBL" id="MBF8187611.1"/>
    </source>
</evidence>
<keyword evidence="1" id="KW-0418">Kinase</keyword>